<reference evidence="1 2" key="1">
    <citation type="submission" date="2020-09" db="EMBL/GenBank/DDBJ databases">
        <title>De no assembly of potato wild relative species, Solanum commersonii.</title>
        <authorList>
            <person name="Cho K."/>
        </authorList>
    </citation>
    <scope>NUCLEOTIDE SEQUENCE [LARGE SCALE GENOMIC DNA]</scope>
    <source>
        <strain evidence="1">LZ3.2</strain>
        <tissue evidence="1">Leaf</tissue>
    </source>
</reference>
<gene>
    <name evidence="1" type="ORF">H5410_022325</name>
</gene>
<sequence length="60" mass="7055">MKVNIVSWNVRGLNDPRKRFPSEKKNCIRITKAMEDFLDFIEGMELEDPPLIGGSFTWRK</sequence>
<dbReference type="EMBL" id="JACXVP010000004">
    <property type="protein sequence ID" value="KAG5611044.1"/>
    <property type="molecule type" value="Genomic_DNA"/>
</dbReference>
<evidence type="ECO:0000313" key="1">
    <source>
        <dbReference type="EMBL" id="KAG5611044.1"/>
    </source>
</evidence>
<evidence type="ECO:0000313" key="2">
    <source>
        <dbReference type="Proteomes" id="UP000824120"/>
    </source>
</evidence>
<keyword evidence="2" id="KW-1185">Reference proteome</keyword>
<dbReference type="Proteomes" id="UP000824120">
    <property type="component" value="Chromosome 4"/>
</dbReference>
<dbReference type="OrthoDB" id="1304304at2759"/>
<name>A0A9J5ZHQ1_SOLCO</name>
<organism evidence="1 2">
    <name type="scientific">Solanum commersonii</name>
    <name type="common">Commerson's wild potato</name>
    <name type="synonym">Commerson's nightshade</name>
    <dbReference type="NCBI Taxonomy" id="4109"/>
    <lineage>
        <taxon>Eukaryota</taxon>
        <taxon>Viridiplantae</taxon>
        <taxon>Streptophyta</taxon>
        <taxon>Embryophyta</taxon>
        <taxon>Tracheophyta</taxon>
        <taxon>Spermatophyta</taxon>
        <taxon>Magnoliopsida</taxon>
        <taxon>eudicotyledons</taxon>
        <taxon>Gunneridae</taxon>
        <taxon>Pentapetalae</taxon>
        <taxon>asterids</taxon>
        <taxon>lamiids</taxon>
        <taxon>Solanales</taxon>
        <taxon>Solanaceae</taxon>
        <taxon>Solanoideae</taxon>
        <taxon>Solaneae</taxon>
        <taxon>Solanum</taxon>
    </lineage>
</organism>
<accession>A0A9J5ZHQ1</accession>
<dbReference type="AlphaFoldDB" id="A0A9J5ZHQ1"/>
<proteinExistence type="predicted"/>
<protein>
    <submittedName>
        <fullName evidence="1">Uncharacterized protein</fullName>
    </submittedName>
</protein>
<comment type="caution">
    <text evidence="1">The sequence shown here is derived from an EMBL/GenBank/DDBJ whole genome shotgun (WGS) entry which is preliminary data.</text>
</comment>